<dbReference type="GO" id="GO:0045892">
    <property type="term" value="P:negative regulation of DNA-templated transcription"/>
    <property type="evidence" value="ECO:0007669"/>
    <property type="project" value="TreeGrafter"/>
</dbReference>
<dbReference type="Proteomes" id="UP000031443">
    <property type="component" value="Unassembled WGS sequence"/>
</dbReference>
<comment type="catalytic activity">
    <reaction evidence="13">
        <text>a 2'-deoxycytidine in DNA + S-adenosyl-L-methionine = a 5-methyl-2'-deoxycytidine in DNA + S-adenosyl-L-homocysteine + H(+)</text>
        <dbReference type="Rhea" id="RHEA:13681"/>
        <dbReference type="Rhea" id="RHEA-COMP:11369"/>
        <dbReference type="Rhea" id="RHEA-COMP:11370"/>
        <dbReference type="ChEBI" id="CHEBI:15378"/>
        <dbReference type="ChEBI" id="CHEBI:57856"/>
        <dbReference type="ChEBI" id="CHEBI:59789"/>
        <dbReference type="ChEBI" id="CHEBI:85452"/>
        <dbReference type="ChEBI" id="CHEBI:85454"/>
        <dbReference type="EC" id="2.1.1.37"/>
    </reaction>
    <physiologicalReaction direction="left-to-right" evidence="13">
        <dbReference type="Rhea" id="RHEA:13682"/>
    </physiologicalReaction>
</comment>
<evidence type="ECO:0000313" key="18">
    <source>
        <dbReference type="Proteomes" id="UP000031443"/>
    </source>
</evidence>
<dbReference type="InterPro" id="IPR001525">
    <property type="entry name" value="C5_MeTfrase"/>
</dbReference>
<gene>
    <name evidence="17" type="ORF">UY3_09862</name>
</gene>
<evidence type="ECO:0000256" key="4">
    <source>
        <dbReference type="ARBA" id="ARBA00022603"/>
    </source>
</evidence>
<dbReference type="Gene3D" id="2.20.70.90">
    <property type="match status" value="1"/>
</dbReference>
<evidence type="ECO:0000256" key="9">
    <source>
        <dbReference type="ARBA" id="ARBA00022833"/>
    </source>
</evidence>
<dbReference type="EC" id="2.1.1.37" evidence="2"/>
<dbReference type="Gene3D" id="1.10.720.50">
    <property type="entry name" value="PWWP, helical domain"/>
    <property type="match status" value="1"/>
</dbReference>
<proteinExistence type="inferred from homology"/>
<dbReference type="InterPro" id="IPR018117">
    <property type="entry name" value="C5_DNA_meth_AS"/>
</dbReference>
<accession>M7B784</accession>
<dbReference type="SMART" id="SM00293">
    <property type="entry name" value="PWWP"/>
    <property type="match status" value="1"/>
</dbReference>
<sequence>MNVVEESQRAEPQKEEEASPPASQQPTDPASPNVATTPEPVVADAVDKSTSKSADDEPEYEDGRGFGIGELVWGKLRGFSWWPGRIVSWWMTGRSRAAEGTRWVMWFGDGKFSVVCVEKLLPLSSFSNAFHQATYNKQPMYRKAIYEVLQVASSRAGKIFPACPENDETDTSKAVEIQNKQMIEWALGGFQPSGPKGLEPPEEERNPYKEVYTEMWVEPEAAAYPPPPPAKKPRKSTTEKPKVKEIIDERTRERLVYEVRQKCRNIEDICISCGSLNVTLEHPLFIGGMCQNCKFPFPSTHVRKVDCTKDARIQFGTSCLRSFSVSNEQQWSHCCLGEAHTASSTTFGTGIRVLTMGGFRRRTRAAQSLPPNCFLECAYQYDDDGYQSYCTICCGGRDRGWNCFLECAYQYDDDGYQSYCTICCGGREVLMCGNNNCCSYQALPHRRVCLESGQFPARQAQRLASPLLGERSREDPPKVYPPVPAERRKPIRVLSLFDGIATGLLVLKDLGIQVDRYIASEVCEDSITVGMVRHQGKIMYVGDVRNVTQKHIQEWGPFDLVIGGSPCNDLSIVNPARKGLYEGTGRLFFEFYRLLHEARPKEGDDRPFFWLFENVVAMGVSDKRDISRFLESNPVMIDAKEVSAAHRARYFWGNLPGMNRPLASTVNDKLELQECLEHGRIAKGGISPCAEVGGGTHCTVSLWDLGQGGAMANGVGHGQPFSKVRTITTRSNSIKQGKDQHFPVFMNEKEDILWCTEMERVFGFPVHYTDVSNMSRLARQRLLGRSWSVPVIRHLFAPLKEYFACV</sequence>
<keyword evidence="9" id="KW-0862">Zinc</keyword>
<dbReference type="SUPFAM" id="SSF63748">
    <property type="entry name" value="Tudor/PWWP/MBT"/>
    <property type="match status" value="1"/>
</dbReference>
<evidence type="ECO:0000256" key="14">
    <source>
        <dbReference type="PROSITE-ProRule" id="PRU01016"/>
    </source>
</evidence>
<dbReference type="InterPro" id="IPR000313">
    <property type="entry name" value="PWWP_dom"/>
</dbReference>
<keyword evidence="6 14" id="KW-0949">S-adenosyl-L-methionine</keyword>
<keyword evidence="18" id="KW-1185">Reference proteome</keyword>
<feature type="domain" description="PWWP" evidence="16">
    <location>
        <begin position="68"/>
        <end position="126"/>
    </location>
</feature>
<dbReference type="Pfam" id="PF17980">
    <property type="entry name" value="ADD_DNMT3"/>
    <property type="match status" value="1"/>
</dbReference>
<name>M7B784_CHEMY</name>
<keyword evidence="11" id="KW-0539">Nucleus</keyword>
<keyword evidence="8" id="KW-0863">Zinc-finger</keyword>
<dbReference type="InterPro" id="IPR050390">
    <property type="entry name" value="C5-Methyltransferase"/>
</dbReference>
<comment type="similarity">
    <text evidence="14">Belongs to the class I-like SAM-binding methyltransferase superfamily. C5-methyltransferase family.</text>
</comment>
<dbReference type="eggNOG" id="ENOG502QR6U">
    <property type="taxonomic scope" value="Eukaryota"/>
</dbReference>
<dbReference type="SUPFAM" id="SSF53335">
    <property type="entry name" value="S-adenosyl-L-methionine-dependent methyltransferases"/>
    <property type="match status" value="1"/>
</dbReference>
<dbReference type="CDD" id="cd20154">
    <property type="entry name" value="PWWP_DNMT3A"/>
    <property type="match status" value="1"/>
</dbReference>
<dbReference type="PANTHER" id="PTHR23068:SF10">
    <property type="entry name" value="DNA (CYTOSINE-5)-METHYLTRANSFERASE 3A"/>
    <property type="match status" value="1"/>
</dbReference>
<keyword evidence="4 14" id="KW-0489">Methyltransferase</keyword>
<keyword evidence="5 14" id="KW-0808">Transferase</keyword>
<evidence type="ECO:0000256" key="7">
    <source>
        <dbReference type="ARBA" id="ARBA00022723"/>
    </source>
</evidence>
<dbReference type="Pfam" id="PF00145">
    <property type="entry name" value="DNA_methylase"/>
    <property type="match status" value="1"/>
</dbReference>
<evidence type="ECO:0000256" key="1">
    <source>
        <dbReference type="ARBA" id="ARBA00004123"/>
    </source>
</evidence>
<dbReference type="PANTHER" id="PTHR23068">
    <property type="entry name" value="DNA CYTOSINE-5- -METHYLTRANSFERASE 3-RELATED"/>
    <property type="match status" value="1"/>
</dbReference>
<dbReference type="PROSITE" id="PS00094">
    <property type="entry name" value="C5_MTASE_1"/>
    <property type="match status" value="1"/>
</dbReference>
<evidence type="ECO:0000256" key="3">
    <source>
        <dbReference type="ARBA" id="ARBA00022491"/>
    </source>
</evidence>
<feature type="region of interest" description="Disordered" evidence="15">
    <location>
        <begin position="221"/>
        <end position="242"/>
    </location>
</feature>
<evidence type="ECO:0000256" key="5">
    <source>
        <dbReference type="ARBA" id="ARBA00022679"/>
    </source>
</evidence>
<organism evidence="17 18">
    <name type="scientific">Chelonia mydas</name>
    <name type="common">Green sea-turtle</name>
    <name type="synonym">Chelonia agassizi</name>
    <dbReference type="NCBI Taxonomy" id="8469"/>
    <lineage>
        <taxon>Eukaryota</taxon>
        <taxon>Metazoa</taxon>
        <taxon>Chordata</taxon>
        <taxon>Craniata</taxon>
        <taxon>Vertebrata</taxon>
        <taxon>Euteleostomi</taxon>
        <taxon>Archelosauria</taxon>
        <taxon>Testudinata</taxon>
        <taxon>Testudines</taxon>
        <taxon>Cryptodira</taxon>
        <taxon>Durocryptodira</taxon>
        <taxon>Americhelydia</taxon>
        <taxon>Chelonioidea</taxon>
        <taxon>Cheloniidae</taxon>
        <taxon>Chelonia</taxon>
    </lineage>
</organism>
<dbReference type="InterPro" id="IPR029063">
    <property type="entry name" value="SAM-dependent_MTases_sf"/>
</dbReference>
<feature type="region of interest" description="Disordered" evidence="15">
    <location>
        <begin position="1"/>
        <end position="61"/>
    </location>
</feature>
<evidence type="ECO:0000256" key="8">
    <source>
        <dbReference type="ARBA" id="ARBA00022771"/>
    </source>
</evidence>
<feature type="active site" evidence="14">
    <location>
        <position position="567"/>
    </location>
</feature>
<dbReference type="FunFam" id="3.40.50.150:FF:000011">
    <property type="entry name" value="DNA methyltransferase 3 alpha"/>
    <property type="match status" value="1"/>
</dbReference>
<feature type="compositionally biased region" description="Polar residues" evidence="15">
    <location>
        <begin position="21"/>
        <end position="36"/>
    </location>
</feature>
<dbReference type="Pfam" id="PF22855">
    <property type="entry name" value="DNM3A_N"/>
    <property type="match status" value="1"/>
</dbReference>
<reference evidence="18" key="1">
    <citation type="journal article" date="2013" name="Nat. Genet.">
        <title>The draft genomes of soft-shell turtle and green sea turtle yield insights into the development and evolution of the turtle-specific body plan.</title>
        <authorList>
            <person name="Wang Z."/>
            <person name="Pascual-Anaya J."/>
            <person name="Zadissa A."/>
            <person name="Li W."/>
            <person name="Niimura Y."/>
            <person name="Huang Z."/>
            <person name="Li C."/>
            <person name="White S."/>
            <person name="Xiong Z."/>
            <person name="Fang D."/>
            <person name="Wang B."/>
            <person name="Ming Y."/>
            <person name="Chen Y."/>
            <person name="Zheng Y."/>
            <person name="Kuraku S."/>
            <person name="Pignatelli M."/>
            <person name="Herrero J."/>
            <person name="Beal K."/>
            <person name="Nozawa M."/>
            <person name="Li Q."/>
            <person name="Wang J."/>
            <person name="Zhang H."/>
            <person name="Yu L."/>
            <person name="Shigenobu S."/>
            <person name="Wang J."/>
            <person name="Liu J."/>
            <person name="Flicek P."/>
            <person name="Searle S."/>
            <person name="Wang J."/>
            <person name="Kuratani S."/>
            <person name="Yin Y."/>
            <person name="Aken B."/>
            <person name="Zhang G."/>
            <person name="Irie N."/>
        </authorList>
    </citation>
    <scope>NUCLEOTIDE SEQUENCE [LARGE SCALE GENOMIC DNA]</scope>
</reference>
<dbReference type="Pfam" id="PF00855">
    <property type="entry name" value="PWWP"/>
    <property type="match status" value="1"/>
</dbReference>
<feature type="compositionally biased region" description="Basic and acidic residues" evidence="15">
    <location>
        <begin position="45"/>
        <end position="55"/>
    </location>
</feature>
<evidence type="ECO:0000256" key="11">
    <source>
        <dbReference type="ARBA" id="ARBA00023242"/>
    </source>
</evidence>
<comment type="catalytic activity">
    <reaction evidence="12">
        <text>L-cysteinyl-[protein] + S-adenosyl-L-methionine = S-methyl-L-cysteinyl-[protein] + S-adenosyl-L-homocysteine + H(+)</text>
        <dbReference type="Rhea" id="RHEA:66544"/>
        <dbReference type="Rhea" id="RHEA-COMP:10131"/>
        <dbReference type="Rhea" id="RHEA-COMP:10132"/>
        <dbReference type="ChEBI" id="CHEBI:15378"/>
        <dbReference type="ChEBI" id="CHEBI:29950"/>
        <dbReference type="ChEBI" id="CHEBI:57856"/>
        <dbReference type="ChEBI" id="CHEBI:59789"/>
        <dbReference type="ChEBI" id="CHEBI:82612"/>
    </reaction>
    <physiologicalReaction direction="left-to-right" evidence="12">
        <dbReference type="Rhea" id="RHEA:66545"/>
    </physiologicalReaction>
</comment>
<dbReference type="PROSITE" id="PS50812">
    <property type="entry name" value="PWWP"/>
    <property type="match status" value="1"/>
</dbReference>
<dbReference type="InterPro" id="IPR054724">
    <property type="entry name" value="DNM3A_N"/>
</dbReference>
<dbReference type="GO" id="GO:0008270">
    <property type="term" value="F:zinc ion binding"/>
    <property type="evidence" value="ECO:0007669"/>
    <property type="project" value="UniProtKB-KW"/>
</dbReference>
<dbReference type="FunFam" id="2.30.30.140:FF:000006">
    <property type="entry name" value="DNA (Cytosine-5)-methyltransferase 3B isoform 3"/>
    <property type="match status" value="1"/>
</dbReference>
<dbReference type="EMBL" id="KB537686">
    <property type="protein sequence ID" value="EMP32984.1"/>
    <property type="molecule type" value="Genomic_DNA"/>
</dbReference>
<evidence type="ECO:0000313" key="17">
    <source>
        <dbReference type="EMBL" id="EMP32984.1"/>
    </source>
</evidence>
<dbReference type="Gene3D" id="3.40.50.150">
    <property type="entry name" value="Vaccinia Virus protein VP39"/>
    <property type="match status" value="1"/>
</dbReference>
<evidence type="ECO:0000256" key="13">
    <source>
        <dbReference type="ARBA" id="ARBA00050478"/>
    </source>
</evidence>
<evidence type="ECO:0000256" key="15">
    <source>
        <dbReference type="SAM" id="MobiDB-lite"/>
    </source>
</evidence>
<comment type="subcellular location">
    <subcellularLocation>
        <location evidence="1">Nucleus</location>
    </subcellularLocation>
</comment>
<evidence type="ECO:0000256" key="10">
    <source>
        <dbReference type="ARBA" id="ARBA00023125"/>
    </source>
</evidence>
<dbReference type="STRING" id="8469.M7B784"/>
<dbReference type="GO" id="GO:0005737">
    <property type="term" value="C:cytoplasm"/>
    <property type="evidence" value="ECO:0007669"/>
    <property type="project" value="TreeGrafter"/>
</dbReference>
<evidence type="ECO:0000259" key="16">
    <source>
        <dbReference type="PROSITE" id="PS50812"/>
    </source>
</evidence>
<keyword evidence="10" id="KW-0238">DNA-binding</keyword>
<dbReference type="PROSITE" id="PS51679">
    <property type="entry name" value="SAM_MT_C5"/>
    <property type="match status" value="1"/>
</dbReference>
<dbReference type="GO" id="GO:0003886">
    <property type="term" value="F:DNA (cytosine-5-)-methyltransferase activity"/>
    <property type="evidence" value="ECO:0007669"/>
    <property type="project" value="UniProtKB-EC"/>
</dbReference>
<dbReference type="GO" id="GO:0032259">
    <property type="term" value="P:methylation"/>
    <property type="evidence" value="ECO:0007669"/>
    <property type="project" value="UniProtKB-KW"/>
</dbReference>
<evidence type="ECO:0000256" key="12">
    <source>
        <dbReference type="ARBA" id="ARBA00050180"/>
    </source>
</evidence>
<dbReference type="FunFam" id="3.40.50.150:FF:000008">
    <property type="entry name" value="DNA (Cytosine-5)-methyltransferase 3A isoform X1"/>
    <property type="match status" value="1"/>
</dbReference>
<evidence type="ECO:0000256" key="2">
    <source>
        <dbReference type="ARBA" id="ARBA00011975"/>
    </source>
</evidence>
<dbReference type="GO" id="GO:0005634">
    <property type="term" value="C:nucleus"/>
    <property type="evidence" value="ECO:0007669"/>
    <property type="project" value="UniProtKB-SubCell"/>
</dbReference>
<evidence type="ECO:0000256" key="6">
    <source>
        <dbReference type="ARBA" id="ARBA00022691"/>
    </source>
</evidence>
<dbReference type="InterPro" id="IPR040552">
    <property type="entry name" value="DNMT3_ADD_GATA1-like"/>
</dbReference>
<protein>
    <recommendedName>
        <fullName evidence="2">DNA (cytosine-5-)-methyltransferase</fullName>
        <ecNumber evidence="2">2.1.1.37</ecNumber>
    </recommendedName>
</protein>
<feature type="compositionally biased region" description="Basic and acidic residues" evidence="15">
    <location>
        <begin position="1"/>
        <end position="17"/>
    </location>
</feature>
<dbReference type="AlphaFoldDB" id="M7B784"/>
<dbReference type="GO" id="GO:0003677">
    <property type="term" value="F:DNA binding"/>
    <property type="evidence" value="ECO:0007669"/>
    <property type="project" value="UniProtKB-KW"/>
</dbReference>
<dbReference type="Gene3D" id="2.30.30.140">
    <property type="match status" value="1"/>
</dbReference>
<keyword evidence="7" id="KW-0479">Metal-binding</keyword>
<keyword evidence="3" id="KW-0678">Repressor</keyword>